<name>A0AAE0U468_9PEZI</name>
<reference evidence="2" key="2">
    <citation type="submission" date="2023-06" db="EMBL/GenBank/DDBJ databases">
        <authorList>
            <consortium name="Lawrence Berkeley National Laboratory"/>
            <person name="Haridas S."/>
            <person name="Hensen N."/>
            <person name="Bonometti L."/>
            <person name="Westerberg I."/>
            <person name="Brannstrom I.O."/>
            <person name="Guillou S."/>
            <person name="Cros-Aarteil S."/>
            <person name="Calhoun S."/>
            <person name="Kuo A."/>
            <person name="Mondo S."/>
            <person name="Pangilinan J."/>
            <person name="Riley R."/>
            <person name="LaButti K."/>
            <person name="Andreopoulos B."/>
            <person name="Lipzen A."/>
            <person name="Chen C."/>
            <person name="Yanf M."/>
            <person name="Daum C."/>
            <person name="Ng V."/>
            <person name="Clum A."/>
            <person name="Steindorff A."/>
            <person name="Ohm R."/>
            <person name="Martin F."/>
            <person name="Silar P."/>
            <person name="Natvig D."/>
            <person name="Lalanne C."/>
            <person name="Gautier V."/>
            <person name="Ament-velasquez S.L."/>
            <person name="Kruys A."/>
            <person name="Hutchinson M.I."/>
            <person name="Powell A.J."/>
            <person name="Barry K."/>
            <person name="Miller A.N."/>
            <person name="Grigoriev I.V."/>
            <person name="Debuchy R."/>
            <person name="Gladieux P."/>
            <person name="Thoren M.H."/>
            <person name="Johannesson H."/>
        </authorList>
    </citation>
    <scope>NUCLEOTIDE SEQUENCE</scope>
    <source>
        <strain evidence="2">CBS 232.78</strain>
    </source>
</reference>
<comment type="caution">
    <text evidence="2">The sequence shown here is derived from an EMBL/GenBank/DDBJ whole genome shotgun (WGS) entry which is preliminary data.</text>
</comment>
<evidence type="ECO:0000313" key="2">
    <source>
        <dbReference type="EMBL" id="KAK3389949.1"/>
    </source>
</evidence>
<accession>A0AAE0U468</accession>
<gene>
    <name evidence="2" type="ORF">B0H63DRAFT_519185</name>
</gene>
<proteinExistence type="predicted"/>
<evidence type="ECO:0008006" key="4">
    <source>
        <dbReference type="Google" id="ProtNLM"/>
    </source>
</evidence>
<evidence type="ECO:0000313" key="3">
    <source>
        <dbReference type="Proteomes" id="UP001285441"/>
    </source>
</evidence>
<dbReference type="Proteomes" id="UP001285441">
    <property type="component" value="Unassembled WGS sequence"/>
</dbReference>
<keyword evidence="1" id="KW-0732">Signal</keyword>
<organism evidence="2 3">
    <name type="scientific">Podospora didyma</name>
    <dbReference type="NCBI Taxonomy" id="330526"/>
    <lineage>
        <taxon>Eukaryota</taxon>
        <taxon>Fungi</taxon>
        <taxon>Dikarya</taxon>
        <taxon>Ascomycota</taxon>
        <taxon>Pezizomycotina</taxon>
        <taxon>Sordariomycetes</taxon>
        <taxon>Sordariomycetidae</taxon>
        <taxon>Sordariales</taxon>
        <taxon>Podosporaceae</taxon>
        <taxon>Podospora</taxon>
    </lineage>
</organism>
<keyword evidence="3" id="KW-1185">Reference proteome</keyword>
<sequence length="134" mass="14952">MYILTSLSPLLLVLFPTVASSAIVPLQALANLTPRVYPYNLSQCSLTSGRNFTWTLADFSYTLNPPCPPPPPQQVSPPPRPTRFPSYQYICTARGKAEDFSLMTRWNFNRTGGLIMLNQGWKCKNPQANSLGEE</sequence>
<reference evidence="2" key="1">
    <citation type="journal article" date="2023" name="Mol. Phylogenet. Evol.">
        <title>Genome-scale phylogeny and comparative genomics of the fungal order Sordariales.</title>
        <authorList>
            <person name="Hensen N."/>
            <person name="Bonometti L."/>
            <person name="Westerberg I."/>
            <person name="Brannstrom I.O."/>
            <person name="Guillou S."/>
            <person name="Cros-Aarteil S."/>
            <person name="Calhoun S."/>
            <person name="Haridas S."/>
            <person name="Kuo A."/>
            <person name="Mondo S."/>
            <person name="Pangilinan J."/>
            <person name="Riley R."/>
            <person name="LaButti K."/>
            <person name="Andreopoulos B."/>
            <person name="Lipzen A."/>
            <person name="Chen C."/>
            <person name="Yan M."/>
            <person name="Daum C."/>
            <person name="Ng V."/>
            <person name="Clum A."/>
            <person name="Steindorff A."/>
            <person name="Ohm R.A."/>
            <person name="Martin F."/>
            <person name="Silar P."/>
            <person name="Natvig D.O."/>
            <person name="Lalanne C."/>
            <person name="Gautier V."/>
            <person name="Ament-Velasquez S.L."/>
            <person name="Kruys A."/>
            <person name="Hutchinson M.I."/>
            <person name="Powell A.J."/>
            <person name="Barry K."/>
            <person name="Miller A.N."/>
            <person name="Grigoriev I.V."/>
            <person name="Debuchy R."/>
            <person name="Gladieux P."/>
            <person name="Hiltunen Thoren M."/>
            <person name="Johannesson H."/>
        </authorList>
    </citation>
    <scope>NUCLEOTIDE SEQUENCE</scope>
    <source>
        <strain evidence="2">CBS 232.78</strain>
    </source>
</reference>
<feature type="chain" id="PRO_5042177122" description="AA1-like domain-containing protein" evidence="1">
    <location>
        <begin position="22"/>
        <end position="134"/>
    </location>
</feature>
<evidence type="ECO:0000256" key="1">
    <source>
        <dbReference type="SAM" id="SignalP"/>
    </source>
</evidence>
<dbReference type="EMBL" id="JAULSW010000002">
    <property type="protein sequence ID" value="KAK3389949.1"/>
    <property type="molecule type" value="Genomic_DNA"/>
</dbReference>
<dbReference type="AlphaFoldDB" id="A0AAE0U468"/>
<protein>
    <recommendedName>
        <fullName evidence="4">AA1-like domain-containing protein</fullName>
    </recommendedName>
</protein>
<feature type="signal peptide" evidence="1">
    <location>
        <begin position="1"/>
        <end position="21"/>
    </location>
</feature>